<evidence type="ECO:0008006" key="3">
    <source>
        <dbReference type="Google" id="ProtNLM"/>
    </source>
</evidence>
<keyword evidence="2" id="KW-1185">Reference proteome</keyword>
<dbReference type="RefSeq" id="WP_230036731.1">
    <property type="nucleotide sequence ID" value="NZ_JAJJMM010000001.1"/>
</dbReference>
<gene>
    <name evidence="1" type="ORF">LNP81_13810</name>
</gene>
<dbReference type="EMBL" id="JAJJMM010000001">
    <property type="protein sequence ID" value="MCC9064070.1"/>
    <property type="molecule type" value="Genomic_DNA"/>
</dbReference>
<sequence length="157" mass="18379">MKKILLTLLVCCGILQHINAQRIEENKFDFSDGVTYSIKRFYSSKSSAYGDAGFYQTNYYQKGHKFKTVLIQFSNTTNSDVEIDFQKFFLIDKNNKKYDIHQVVQGMKITTTTENYKMILKAGKTRSFMAKFWPLFPNDEKIERMEVNGKPILLKEI</sequence>
<name>A0ABS8MH73_9FLAO</name>
<evidence type="ECO:0000313" key="2">
    <source>
        <dbReference type="Proteomes" id="UP001430679"/>
    </source>
</evidence>
<dbReference type="Proteomes" id="UP001430679">
    <property type="component" value="Unassembled WGS sequence"/>
</dbReference>
<accession>A0ABS8MH73</accession>
<organism evidence="1 2">
    <name type="scientific">Flavobacterium piscisymbiosum</name>
    <dbReference type="NCBI Taxonomy" id="2893753"/>
    <lineage>
        <taxon>Bacteria</taxon>
        <taxon>Pseudomonadati</taxon>
        <taxon>Bacteroidota</taxon>
        <taxon>Flavobacteriia</taxon>
        <taxon>Flavobacteriales</taxon>
        <taxon>Flavobacteriaceae</taxon>
        <taxon>Flavobacterium</taxon>
    </lineage>
</organism>
<proteinExistence type="predicted"/>
<comment type="caution">
    <text evidence="1">The sequence shown here is derived from an EMBL/GenBank/DDBJ whole genome shotgun (WGS) entry which is preliminary data.</text>
</comment>
<protein>
    <recommendedName>
        <fullName evidence="3">DUF4352 domain-containing protein</fullName>
    </recommendedName>
</protein>
<reference evidence="1" key="1">
    <citation type="submission" date="2021-11" db="EMBL/GenBank/DDBJ databases">
        <title>Description of novel Flavobacterium species.</title>
        <authorList>
            <person name="Saticioglu I.B."/>
            <person name="Ay H."/>
            <person name="Altun S."/>
            <person name="Duman M."/>
        </authorList>
    </citation>
    <scope>NUCLEOTIDE SEQUENCE</scope>
    <source>
        <strain evidence="1">F-30</strain>
    </source>
</reference>
<evidence type="ECO:0000313" key="1">
    <source>
        <dbReference type="EMBL" id="MCC9064070.1"/>
    </source>
</evidence>